<accession>A0A550JB41</accession>
<dbReference type="NCBIfam" id="TIGR03302">
    <property type="entry name" value="OM_YfiO"/>
    <property type="match status" value="1"/>
</dbReference>
<evidence type="ECO:0000313" key="7">
    <source>
        <dbReference type="EMBL" id="TRO80333.1"/>
    </source>
</evidence>
<sequence>MNPLMKKLLSALLLLLLATACASTVVPPPKTAEHYLEEGEANFEKGRYEDAIANWEKVRDSYFSPELNILSELKIAEAYFLSERYVEAATAYEDFLKQHPDHPRTADVLFQLGLSYFHQMLSADRDQTATRNALSTFTDLQKRFPDFSRADELTTKIAQCRERLAEHEILVGQFYLRTKQYQAASNRISGVLAENPDYPKKDEAYFLLGHAYLMLEQRQRAADAFNSLFREYPASDYVLQAQKLVEKNY</sequence>
<evidence type="ECO:0000313" key="8">
    <source>
        <dbReference type="Proteomes" id="UP000317155"/>
    </source>
</evidence>
<dbReference type="PROSITE" id="PS51257">
    <property type="entry name" value="PROKAR_LIPOPROTEIN"/>
    <property type="match status" value="1"/>
</dbReference>
<dbReference type="InterPro" id="IPR039565">
    <property type="entry name" value="BamD-like"/>
</dbReference>
<protein>
    <submittedName>
        <fullName evidence="7">Outer membrane protein assembly factor BamD</fullName>
    </submittedName>
</protein>
<evidence type="ECO:0000256" key="3">
    <source>
        <dbReference type="ARBA" id="ARBA00023237"/>
    </source>
</evidence>
<evidence type="ECO:0000256" key="2">
    <source>
        <dbReference type="ARBA" id="ARBA00023136"/>
    </source>
</evidence>
<keyword evidence="3" id="KW-0998">Cell outer membrane</keyword>
<dbReference type="OrthoDB" id="9781894at2"/>
<organism evidence="7 8">
    <name type="scientific">Trichloromonas acetexigens</name>
    <dbReference type="NCBI Taxonomy" id="38815"/>
    <lineage>
        <taxon>Bacteria</taxon>
        <taxon>Pseudomonadati</taxon>
        <taxon>Thermodesulfobacteriota</taxon>
        <taxon>Desulfuromonadia</taxon>
        <taxon>Desulfuromonadales</taxon>
        <taxon>Trichloromonadaceae</taxon>
        <taxon>Trichloromonas</taxon>
    </lineage>
</organism>
<dbReference type="PROSITE" id="PS50005">
    <property type="entry name" value="TPR"/>
    <property type="match status" value="1"/>
</dbReference>
<dbReference type="InterPro" id="IPR017689">
    <property type="entry name" value="BamD"/>
</dbReference>
<keyword evidence="1 5" id="KW-0732">Signal</keyword>
<gene>
    <name evidence="7" type="ORF">FL622_11950</name>
</gene>
<dbReference type="Pfam" id="PF13525">
    <property type="entry name" value="YfiO"/>
    <property type="match status" value="1"/>
</dbReference>
<name>A0A550JB41_9BACT</name>
<proteinExistence type="inferred from homology"/>
<dbReference type="EMBL" id="VJVV01000008">
    <property type="protein sequence ID" value="TRO80333.1"/>
    <property type="molecule type" value="Genomic_DNA"/>
</dbReference>
<feature type="repeat" description="TPR" evidence="4">
    <location>
        <begin position="202"/>
        <end position="235"/>
    </location>
</feature>
<comment type="caution">
    <text evidence="7">The sequence shown here is derived from an EMBL/GenBank/DDBJ whole genome shotgun (WGS) entry which is preliminary data.</text>
</comment>
<feature type="signal peptide" evidence="5">
    <location>
        <begin position="1"/>
        <end position="22"/>
    </location>
</feature>
<dbReference type="AlphaFoldDB" id="A0A550JB41"/>
<dbReference type="InterPro" id="IPR011990">
    <property type="entry name" value="TPR-like_helical_dom_sf"/>
</dbReference>
<dbReference type="Gene3D" id="1.25.40.10">
    <property type="entry name" value="Tetratricopeptide repeat domain"/>
    <property type="match status" value="1"/>
</dbReference>
<evidence type="ECO:0000256" key="5">
    <source>
        <dbReference type="SAM" id="SignalP"/>
    </source>
</evidence>
<dbReference type="SMART" id="SM00028">
    <property type="entry name" value="TPR"/>
    <property type="match status" value="4"/>
</dbReference>
<dbReference type="SUPFAM" id="SSF48452">
    <property type="entry name" value="TPR-like"/>
    <property type="match status" value="2"/>
</dbReference>
<dbReference type="Proteomes" id="UP000317155">
    <property type="component" value="Unassembled WGS sequence"/>
</dbReference>
<feature type="domain" description="Outer membrane lipoprotein BamD-like" evidence="6">
    <location>
        <begin position="32"/>
        <end position="221"/>
    </location>
</feature>
<keyword evidence="4" id="KW-0802">TPR repeat</keyword>
<reference evidence="7 8" key="1">
    <citation type="submission" date="2019-07" db="EMBL/GenBank/DDBJ databases">
        <title>Insights of Desulfuromonas acetexigens electromicrobiology.</title>
        <authorList>
            <person name="Katuri K."/>
            <person name="Sapireddy V."/>
            <person name="Shaw D.R."/>
            <person name="Saikaly P."/>
        </authorList>
    </citation>
    <scope>NUCLEOTIDE SEQUENCE [LARGE SCALE GENOMIC DNA]</scope>
    <source>
        <strain evidence="7 8">2873</strain>
    </source>
</reference>
<dbReference type="InterPro" id="IPR019734">
    <property type="entry name" value="TPR_rpt"/>
</dbReference>
<evidence type="ECO:0000256" key="4">
    <source>
        <dbReference type="PROSITE-ProRule" id="PRU00339"/>
    </source>
</evidence>
<feature type="chain" id="PRO_5022274199" evidence="5">
    <location>
        <begin position="23"/>
        <end position="249"/>
    </location>
</feature>
<keyword evidence="2" id="KW-0472">Membrane</keyword>
<evidence type="ECO:0000259" key="6">
    <source>
        <dbReference type="Pfam" id="PF13525"/>
    </source>
</evidence>
<evidence type="ECO:0000256" key="1">
    <source>
        <dbReference type="ARBA" id="ARBA00022729"/>
    </source>
</evidence>
<keyword evidence="8" id="KW-1185">Reference proteome</keyword>
<dbReference type="HAMAP" id="MF_00922">
    <property type="entry name" value="OM_assembly_BamD"/>
    <property type="match status" value="1"/>
</dbReference>